<keyword evidence="8" id="KW-1185">Reference proteome</keyword>
<dbReference type="CDD" id="cd10017">
    <property type="entry name" value="B3_DNA"/>
    <property type="match status" value="1"/>
</dbReference>
<protein>
    <recommendedName>
        <fullName evidence="6">TF-B3 domain-containing protein</fullName>
    </recommendedName>
</protein>
<evidence type="ECO:0000313" key="8">
    <source>
        <dbReference type="Proteomes" id="UP000806378"/>
    </source>
</evidence>
<evidence type="ECO:0000256" key="4">
    <source>
        <dbReference type="ARBA" id="ARBA00023163"/>
    </source>
</evidence>
<dbReference type="SUPFAM" id="SSF101936">
    <property type="entry name" value="DNA-binding pseudobarrel domain"/>
    <property type="match status" value="1"/>
</dbReference>
<keyword evidence="4" id="KW-0804">Transcription</keyword>
<evidence type="ECO:0000256" key="1">
    <source>
        <dbReference type="ARBA" id="ARBA00004123"/>
    </source>
</evidence>
<evidence type="ECO:0000313" key="7">
    <source>
        <dbReference type="EMBL" id="KAF7847452.1"/>
    </source>
</evidence>
<organism evidence="7 8">
    <name type="scientific">Corymbia citriodora subsp. variegata</name>
    <dbReference type="NCBI Taxonomy" id="360336"/>
    <lineage>
        <taxon>Eukaryota</taxon>
        <taxon>Viridiplantae</taxon>
        <taxon>Streptophyta</taxon>
        <taxon>Embryophyta</taxon>
        <taxon>Tracheophyta</taxon>
        <taxon>Spermatophyta</taxon>
        <taxon>Magnoliopsida</taxon>
        <taxon>eudicotyledons</taxon>
        <taxon>Gunneridae</taxon>
        <taxon>Pentapetalae</taxon>
        <taxon>rosids</taxon>
        <taxon>malvids</taxon>
        <taxon>Myrtales</taxon>
        <taxon>Myrtaceae</taxon>
        <taxon>Myrtoideae</taxon>
        <taxon>Eucalypteae</taxon>
        <taxon>Corymbia</taxon>
    </lineage>
</organism>
<dbReference type="EMBL" id="MU090806">
    <property type="protein sequence ID" value="KAF7847452.1"/>
    <property type="molecule type" value="Genomic_DNA"/>
</dbReference>
<dbReference type="GO" id="GO:0003677">
    <property type="term" value="F:DNA binding"/>
    <property type="evidence" value="ECO:0007669"/>
    <property type="project" value="UniProtKB-KW"/>
</dbReference>
<dbReference type="AlphaFoldDB" id="A0A8T0CKY2"/>
<dbReference type="OrthoDB" id="1915967at2759"/>
<name>A0A8T0CKY2_CORYI</name>
<evidence type="ECO:0000256" key="5">
    <source>
        <dbReference type="ARBA" id="ARBA00023242"/>
    </source>
</evidence>
<keyword evidence="3" id="KW-0238">DNA-binding</keyword>
<dbReference type="Proteomes" id="UP000806378">
    <property type="component" value="Unassembled WGS sequence"/>
</dbReference>
<keyword evidence="2" id="KW-0805">Transcription regulation</keyword>
<dbReference type="GO" id="GO:0005634">
    <property type="term" value="C:nucleus"/>
    <property type="evidence" value="ECO:0007669"/>
    <property type="project" value="UniProtKB-SubCell"/>
</dbReference>
<proteinExistence type="predicted"/>
<dbReference type="InterPro" id="IPR051442">
    <property type="entry name" value="B3_domain"/>
</dbReference>
<dbReference type="Gramene" id="rna-gnl|WGS:JABURB|Cocit.L2953.1">
    <property type="protein sequence ID" value="cds-KAF7847452.1"/>
    <property type="gene ID" value="gene-BT93_L2953"/>
</dbReference>
<reference evidence="7" key="1">
    <citation type="submission" date="2020-05" db="EMBL/GenBank/DDBJ databases">
        <title>WGS assembly of Corymbia citriodora subspecies variegata.</title>
        <authorList>
            <person name="Barry K."/>
            <person name="Hundley H."/>
            <person name="Shu S."/>
            <person name="Jenkins J."/>
            <person name="Grimwood J."/>
            <person name="Baten A."/>
        </authorList>
    </citation>
    <scope>NUCLEOTIDE SEQUENCE</scope>
    <source>
        <strain evidence="7">CV2-018</strain>
    </source>
</reference>
<dbReference type="InterPro" id="IPR003340">
    <property type="entry name" value="B3_DNA-bd"/>
</dbReference>
<gene>
    <name evidence="7" type="ORF">BT93_L2953</name>
</gene>
<evidence type="ECO:0000256" key="2">
    <source>
        <dbReference type="ARBA" id="ARBA00023015"/>
    </source>
</evidence>
<dbReference type="Gene3D" id="2.40.330.10">
    <property type="entry name" value="DNA-binding pseudobarrel domain"/>
    <property type="match status" value="1"/>
</dbReference>
<dbReference type="PANTHER" id="PTHR34269">
    <property type="entry name" value="TRANSCRIPTION FACTOR B3-DOMAIN FAMILY-RELATED"/>
    <property type="match status" value="1"/>
</dbReference>
<comment type="caution">
    <text evidence="7">The sequence shown here is derived from an EMBL/GenBank/DDBJ whole genome shotgun (WGS) entry which is preliminary data.</text>
</comment>
<evidence type="ECO:0000259" key="6">
    <source>
        <dbReference type="Pfam" id="PF02362"/>
    </source>
</evidence>
<dbReference type="PANTHER" id="PTHR34269:SF11">
    <property type="entry name" value="B3 DOMAIN PROTEIN"/>
    <property type="match status" value="1"/>
</dbReference>
<sequence>MVRLTRQERELPEKGLKRNRSSGVSTELVLHDPWKIKKKLTKSDLGDLSRLMLPMGCLEDYMFGLMRKEGNEMKRRVESREGMQVIMRDEDRGVEHQPVLRRWESSGSYVLNCGWIKHFVKGRGLEVGDEIGMFWDPDACKFYFTVLDRVGRGPSNPAA</sequence>
<feature type="domain" description="TF-B3" evidence="6">
    <location>
        <begin position="38"/>
        <end position="130"/>
    </location>
</feature>
<dbReference type="Pfam" id="PF02362">
    <property type="entry name" value="B3"/>
    <property type="match status" value="1"/>
</dbReference>
<evidence type="ECO:0000256" key="3">
    <source>
        <dbReference type="ARBA" id="ARBA00023125"/>
    </source>
</evidence>
<dbReference type="InterPro" id="IPR015300">
    <property type="entry name" value="DNA-bd_pseudobarrel_sf"/>
</dbReference>
<keyword evidence="5" id="KW-0539">Nucleus</keyword>
<comment type="subcellular location">
    <subcellularLocation>
        <location evidence="1">Nucleus</location>
    </subcellularLocation>
</comment>
<accession>A0A8T0CKY2</accession>